<dbReference type="CDD" id="cd16917">
    <property type="entry name" value="HATPase_UhpB-NarQ-NarX-like"/>
    <property type="match status" value="1"/>
</dbReference>
<dbReference type="PANTHER" id="PTHR24421">
    <property type="entry name" value="NITRATE/NITRITE SENSOR PROTEIN NARX-RELATED"/>
    <property type="match status" value="1"/>
</dbReference>
<sequence>MLKSRLLRERLDKIDWMSYVWLVYLPFSVDVVKGQWFWLVAIFIFFIFYVIFVQIPAWRRVTGTGEMLIAGLFVLFQANNYLIIYPGWQIPFRLAYRPKRYFYWFCGGYYSLLFSGLWLDFTANPDVFKWHNGDVLGLLFPIVAPICSYAWSRLLMRQRQLSQTNRRLQAIIRRDERDRIARDLHDSLGQSFSMITVKTELARKLLNNSPKQVEQELIDIEQTSRKNLQLVRSIVNNLHQRSISEVLFDQGQKLAIADIWLTTSGEAAATKWPTAVQNRFGAVIIEAMTNVIRHAHANNVQLRFIEDEHTYRIIVQDDGRGKKYHRTGSNGIEGRRSRLLAVNGGFDIDRNAAGTRVVMSIPKE</sequence>
<evidence type="ECO:0000256" key="6">
    <source>
        <dbReference type="SAM" id="Phobius"/>
    </source>
</evidence>
<keyword evidence="6" id="KW-0812">Transmembrane</keyword>
<keyword evidence="6" id="KW-0472">Membrane</keyword>
<feature type="domain" description="Signal transduction histidine kinase subgroup 3 dimerisation and phosphoacceptor" evidence="7">
    <location>
        <begin position="176"/>
        <end position="240"/>
    </location>
</feature>
<dbReference type="EC" id="2.7.13.3" evidence="2"/>
<keyword evidence="6" id="KW-1133">Transmembrane helix</keyword>
<dbReference type="InterPro" id="IPR036890">
    <property type="entry name" value="HATPase_C_sf"/>
</dbReference>
<proteinExistence type="predicted"/>
<dbReference type="Pfam" id="PF07730">
    <property type="entry name" value="HisKA_3"/>
    <property type="match status" value="1"/>
</dbReference>
<gene>
    <name evidence="8" type="ORF">ACFQET_05485</name>
</gene>
<dbReference type="PANTHER" id="PTHR24421:SF63">
    <property type="entry name" value="SENSOR HISTIDINE KINASE DESK"/>
    <property type="match status" value="1"/>
</dbReference>
<keyword evidence="9" id="KW-1185">Reference proteome</keyword>
<dbReference type="InterPro" id="IPR011712">
    <property type="entry name" value="Sig_transdc_His_kin_sub3_dim/P"/>
</dbReference>
<feature type="transmembrane region" description="Helical" evidence="6">
    <location>
        <begin position="138"/>
        <end position="156"/>
    </location>
</feature>
<comment type="caution">
    <text evidence="8">The sequence shown here is derived from an EMBL/GenBank/DDBJ whole genome shotgun (WGS) entry which is preliminary data.</text>
</comment>
<name>A0ABW1TNB1_9LACO</name>
<accession>A0ABW1TNB1</accession>
<dbReference type="Gene3D" id="3.30.565.10">
    <property type="entry name" value="Histidine kinase-like ATPase, C-terminal domain"/>
    <property type="match status" value="1"/>
</dbReference>
<keyword evidence="3" id="KW-0808">Transferase</keyword>
<feature type="transmembrane region" description="Helical" evidence="6">
    <location>
        <begin position="100"/>
        <end position="118"/>
    </location>
</feature>
<dbReference type="Proteomes" id="UP001596191">
    <property type="component" value="Unassembled WGS sequence"/>
</dbReference>
<dbReference type="InterPro" id="IPR050482">
    <property type="entry name" value="Sensor_HK_TwoCompSys"/>
</dbReference>
<evidence type="ECO:0000259" key="7">
    <source>
        <dbReference type="Pfam" id="PF07730"/>
    </source>
</evidence>
<evidence type="ECO:0000313" key="9">
    <source>
        <dbReference type="Proteomes" id="UP001596191"/>
    </source>
</evidence>
<evidence type="ECO:0000256" key="3">
    <source>
        <dbReference type="ARBA" id="ARBA00022679"/>
    </source>
</evidence>
<dbReference type="GO" id="GO:0016301">
    <property type="term" value="F:kinase activity"/>
    <property type="evidence" value="ECO:0007669"/>
    <property type="project" value="UniProtKB-KW"/>
</dbReference>
<evidence type="ECO:0000313" key="8">
    <source>
        <dbReference type="EMBL" id="MFC6274964.1"/>
    </source>
</evidence>
<dbReference type="EMBL" id="JBHSSJ010000005">
    <property type="protein sequence ID" value="MFC6274964.1"/>
    <property type="molecule type" value="Genomic_DNA"/>
</dbReference>
<keyword evidence="5" id="KW-0902">Two-component regulatory system</keyword>
<feature type="transmembrane region" description="Helical" evidence="6">
    <location>
        <begin position="36"/>
        <end position="55"/>
    </location>
</feature>
<organism evidence="8 9">
    <name type="scientific">Levilactobacillus tangyuanensis</name>
    <dbReference type="NCBI Taxonomy" id="2486021"/>
    <lineage>
        <taxon>Bacteria</taxon>
        <taxon>Bacillati</taxon>
        <taxon>Bacillota</taxon>
        <taxon>Bacilli</taxon>
        <taxon>Lactobacillales</taxon>
        <taxon>Lactobacillaceae</taxon>
        <taxon>Levilactobacillus</taxon>
    </lineage>
</organism>
<dbReference type="Gene3D" id="1.20.5.1930">
    <property type="match status" value="1"/>
</dbReference>
<evidence type="ECO:0000256" key="5">
    <source>
        <dbReference type="ARBA" id="ARBA00023012"/>
    </source>
</evidence>
<keyword evidence="4 8" id="KW-0418">Kinase</keyword>
<evidence type="ECO:0000256" key="1">
    <source>
        <dbReference type="ARBA" id="ARBA00000085"/>
    </source>
</evidence>
<dbReference type="SUPFAM" id="SSF55874">
    <property type="entry name" value="ATPase domain of HSP90 chaperone/DNA topoisomerase II/histidine kinase"/>
    <property type="match status" value="1"/>
</dbReference>
<comment type="catalytic activity">
    <reaction evidence="1">
        <text>ATP + protein L-histidine = ADP + protein N-phospho-L-histidine.</text>
        <dbReference type="EC" id="2.7.13.3"/>
    </reaction>
</comment>
<protein>
    <recommendedName>
        <fullName evidence="2">histidine kinase</fullName>
        <ecNumber evidence="2">2.7.13.3</ecNumber>
    </recommendedName>
</protein>
<evidence type="ECO:0000256" key="4">
    <source>
        <dbReference type="ARBA" id="ARBA00022777"/>
    </source>
</evidence>
<feature type="transmembrane region" description="Helical" evidence="6">
    <location>
        <begin position="67"/>
        <end position="88"/>
    </location>
</feature>
<evidence type="ECO:0000256" key="2">
    <source>
        <dbReference type="ARBA" id="ARBA00012438"/>
    </source>
</evidence>
<reference evidence="9" key="1">
    <citation type="journal article" date="2019" name="Int. J. Syst. Evol. Microbiol.">
        <title>The Global Catalogue of Microorganisms (GCM) 10K type strain sequencing project: providing services to taxonomists for standard genome sequencing and annotation.</title>
        <authorList>
            <consortium name="The Broad Institute Genomics Platform"/>
            <consortium name="The Broad Institute Genome Sequencing Center for Infectious Disease"/>
            <person name="Wu L."/>
            <person name="Ma J."/>
        </authorList>
    </citation>
    <scope>NUCLEOTIDE SEQUENCE [LARGE SCALE GENOMIC DNA]</scope>
    <source>
        <strain evidence="9">CCM 8907</strain>
    </source>
</reference>
<dbReference type="RefSeq" id="WP_125641040.1">
    <property type="nucleotide sequence ID" value="NZ_JBHSSJ010000005.1"/>
</dbReference>